<accession>A0A9N8E5X9</accession>
<organism evidence="4 5">
    <name type="scientific">Seminavis robusta</name>
    <dbReference type="NCBI Taxonomy" id="568900"/>
    <lineage>
        <taxon>Eukaryota</taxon>
        <taxon>Sar</taxon>
        <taxon>Stramenopiles</taxon>
        <taxon>Ochrophyta</taxon>
        <taxon>Bacillariophyta</taxon>
        <taxon>Bacillariophyceae</taxon>
        <taxon>Bacillariophycidae</taxon>
        <taxon>Naviculales</taxon>
        <taxon>Naviculaceae</taxon>
        <taxon>Seminavis</taxon>
    </lineage>
</organism>
<keyword evidence="2" id="KW-0732">Signal</keyword>
<dbReference type="PROSITE" id="PS51352">
    <property type="entry name" value="THIOREDOXIN_2"/>
    <property type="match status" value="1"/>
</dbReference>
<dbReference type="EMBL" id="CAICTM010000694">
    <property type="protein sequence ID" value="CAB9515132.1"/>
    <property type="molecule type" value="Genomic_DNA"/>
</dbReference>
<sequence length="616" mass="68635">MMMAPSSNNHWYYKLFLFLLSSHIPDCTVAWSLPKVVVPYKPILHIRQSIGEVQRAATYHHDHHHHPPPSHPPSQKQATWSFPNGQHVPQVIAATLVATALWMGNPVLAADEALLNELSKEDSILVESRSPPPIQAESSPQAMALAKKLQTLHAKMYGAYWCKFCAKQKELFGKQAFDNNNNKNAIEYVECSGDGENSQAKTLCKDKDIQGYPAWEINGRLYSGQRSLDEMEVMVRMAEASEPGNTKGSPRILTSSSKRAMDISQQLESLQGSLFGSYWDPHTFEQKERLGKEAFSKLSYVECAKDADNSQLDLCKEKHVQVVPTWQINGEMYPGDQDLDELEEIIASSSKKSNKATDASPALLASAETPTDVQSPPPPPAQQQSKAQEKPSPREISETSSNKALALAIQMQSLDTRMYGAYFCDHCYDQKQAFGKEAFSIIPYVECTKDGKDSQLGLCLEKGIRSVPTWQIAGKLYEGERSIDQLQKLVQAELEQSKTVQVAKTKDQQQQSGNAPPPIVAVSSARAFQVADEMEKVHAKLYGAYWCRYTQAQKERFGQEAFAKINYVECSEDGLNSASGVCREKGVDGYPTWEVNGKLYPGDQDLDELETLVQEQ</sequence>
<dbReference type="OrthoDB" id="343052at2759"/>
<dbReference type="Proteomes" id="UP001153069">
    <property type="component" value="Unassembled WGS sequence"/>
</dbReference>
<comment type="caution">
    <text evidence="4">The sequence shown here is derived from an EMBL/GenBank/DDBJ whole genome shotgun (WGS) entry which is preliminary data.</text>
</comment>
<name>A0A9N8E5X9_9STRA</name>
<dbReference type="SUPFAM" id="SSF52833">
    <property type="entry name" value="Thioredoxin-like"/>
    <property type="match status" value="4"/>
</dbReference>
<dbReference type="InterPro" id="IPR013766">
    <property type="entry name" value="Thioredoxin_domain"/>
</dbReference>
<reference evidence="4" key="1">
    <citation type="submission" date="2020-06" db="EMBL/GenBank/DDBJ databases">
        <authorList>
            <consortium name="Plant Systems Biology data submission"/>
        </authorList>
    </citation>
    <scope>NUCLEOTIDE SEQUENCE</scope>
    <source>
        <strain evidence="4">D6</strain>
    </source>
</reference>
<evidence type="ECO:0000313" key="4">
    <source>
        <dbReference type="EMBL" id="CAB9515132.1"/>
    </source>
</evidence>
<evidence type="ECO:0000259" key="3">
    <source>
        <dbReference type="PROSITE" id="PS51352"/>
    </source>
</evidence>
<evidence type="ECO:0000256" key="1">
    <source>
        <dbReference type="SAM" id="MobiDB-lite"/>
    </source>
</evidence>
<gene>
    <name evidence="4" type="ORF">SEMRO_695_G188760.1</name>
</gene>
<proteinExistence type="predicted"/>
<feature type="region of interest" description="Disordered" evidence="1">
    <location>
        <begin position="366"/>
        <end position="401"/>
    </location>
</feature>
<keyword evidence="5" id="KW-1185">Reference proteome</keyword>
<evidence type="ECO:0000313" key="5">
    <source>
        <dbReference type="Proteomes" id="UP001153069"/>
    </source>
</evidence>
<protein>
    <submittedName>
        <fullName evidence="4">Vitamin K epoxide reductase family</fullName>
    </submittedName>
</protein>
<feature type="compositionally biased region" description="Basic and acidic residues" evidence="1">
    <location>
        <begin position="387"/>
        <end position="397"/>
    </location>
</feature>
<dbReference type="PANTHER" id="PTHR34573">
    <property type="entry name" value="VKC DOMAIN-CONTAINING PROTEIN"/>
    <property type="match status" value="1"/>
</dbReference>
<dbReference type="AlphaFoldDB" id="A0A9N8E5X9"/>
<dbReference type="Gene3D" id="3.40.30.10">
    <property type="entry name" value="Glutaredoxin"/>
    <property type="match status" value="4"/>
</dbReference>
<feature type="chain" id="PRO_5040196312" evidence="2">
    <location>
        <begin position="31"/>
        <end position="616"/>
    </location>
</feature>
<feature type="region of interest" description="Disordered" evidence="1">
    <location>
        <begin position="57"/>
        <end position="80"/>
    </location>
</feature>
<feature type="signal peptide" evidence="2">
    <location>
        <begin position="1"/>
        <end position="30"/>
    </location>
</feature>
<dbReference type="InterPro" id="IPR036249">
    <property type="entry name" value="Thioredoxin-like_sf"/>
</dbReference>
<dbReference type="PANTHER" id="PTHR34573:SF1">
    <property type="entry name" value="VITAMIN K EPOXIDE REDUCTASE DOMAIN-CONTAINING PROTEIN"/>
    <property type="match status" value="1"/>
</dbReference>
<evidence type="ECO:0000256" key="2">
    <source>
        <dbReference type="SAM" id="SignalP"/>
    </source>
</evidence>
<feature type="domain" description="Thioredoxin" evidence="3">
    <location>
        <begin position="82"/>
        <end position="351"/>
    </location>
</feature>